<dbReference type="PANTHER" id="PTHR39419">
    <property type="entry name" value="SLL0814 PROTEIN"/>
    <property type="match status" value="1"/>
</dbReference>
<feature type="transmembrane region" description="Helical" evidence="1">
    <location>
        <begin position="153"/>
        <end position="175"/>
    </location>
</feature>
<comment type="caution">
    <text evidence="2">The sequence shown here is derived from an EMBL/GenBank/DDBJ whole genome shotgun (WGS) entry which is preliminary data.</text>
</comment>
<name>A0A838CRD8_9BACI</name>
<protein>
    <submittedName>
        <fullName evidence="2">Carotenoid biosynthesis protein</fullName>
    </submittedName>
</protein>
<dbReference type="EMBL" id="JACEFG010000001">
    <property type="protein sequence ID" value="MBA2174369.1"/>
    <property type="molecule type" value="Genomic_DNA"/>
</dbReference>
<dbReference type="Pfam" id="PF04240">
    <property type="entry name" value="Caroten_synth"/>
    <property type="match status" value="1"/>
</dbReference>
<feature type="transmembrane region" description="Helical" evidence="1">
    <location>
        <begin position="250"/>
        <end position="267"/>
    </location>
</feature>
<feature type="transmembrane region" description="Helical" evidence="1">
    <location>
        <begin position="51"/>
        <end position="69"/>
    </location>
</feature>
<keyword evidence="1" id="KW-1133">Transmembrane helix</keyword>
<evidence type="ECO:0000313" key="2">
    <source>
        <dbReference type="EMBL" id="MBA2174369.1"/>
    </source>
</evidence>
<evidence type="ECO:0000256" key="1">
    <source>
        <dbReference type="SAM" id="Phobius"/>
    </source>
</evidence>
<feature type="transmembrane region" description="Helical" evidence="1">
    <location>
        <begin position="76"/>
        <end position="95"/>
    </location>
</feature>
<feature type="transmembrane region" description="Helical" evidence="1">
    <location>
        <begin position="115"/>
        <end position="132"/>
    </location>
</feature>
<sequence length="278" mass="32134">MKELTIYNKCLLRYNRVKEVLMTAIYRFFIFWYICGVLLLTFDFIPPWLEWANSVFLITAGLVSALYFISMYGARFGVSYSIWIIVGSIFVEHLGVEYNFLFGSYEYTSNFGFKLFDTPITIGFAWLLIIGCSHEISRVISKGHYSLLSASRFILLGSLLAVTMDLILDPVSYKIKEYWIWMEPGIYYDIPLSNFIGWFVVAAVFHITFAILSPQKRSSSSVWEKRLALVFGLIIGMFCLIALIGKLYFAVVLVTILTAIWYLLYFARRSMDDTSKKK</sequence>
<evidence type="ECO:0000313" key="3">
    <source>
        <dbReference type="Proteomes" id="UP000571017"/>
    </source>
</evidence>
<gene>
    <name evidence="2" type="ORF">H0266_05555</name>
</gene>
<dbReference type="AlphaFoldDB" id="A0A838CRD8"/>
<keyword evidence="1" id="KW-0472">Membrane</keyword>
<accession>A0A838CRD8</accession>
<reference evidence="2 3" key="1">
    <citation type="journal article" date="2004" name="Extremophiles">
        <title>Halobacillus locisalis sp. nov., a halophilic bacterium isolated from a marine solar saltern of the Yellow Sea in Korea.</title>
        <authorList>
            <person name="Yoon J.H."/>
            <person name="Kang K.H."/>
            <person name="Oh T.K."/>
            <person name="Park Y.H."/>
        </authorList>
    </citation>
    <scope>NUCLEOTIDE SEQUENCE [LARGE SCALE GENOMIC DNA]</scope>
    <source>
        <strain evidence="2 3">KCTC 3788</strain>
    </source>
</reference>
<feature type="transmembrane region" description="Helical" evidence="1">
    <location>
        <begin position="195"/>
        <end position="214"/>
    </location>
</feature>
<feature type="transmembrane region" description="Helical" evidence="1">
    <location>
        <begin position="226"/>
        <end position="244"/>
    </location>
</feature>
<keyword evidence="1" id="KW-0812">Transmembrane</keyword>
<proteinExistence type="predicted"/>
<dbReference type="Proteomes" id="UP000571017">
    <property type="component" value="Unassembled WGS sequence"/>
</dbReference>
<dbReference type="InterPro" id="IPR007354">
    <property type="entry name" value="CruF-like"/>
</dbReference>
<organism evidence="2 3">
    <name type="scientific">Halobacillus locisalis</name>
    <dbReference type="NCBI Taxonomy" id="220753"/>
    <lineage>
        <taxon>Bacteria</taxon>
        <taxon>Bacillati</taxon>
        <taxon>Bacillota</taxon>
        <taxon>Bacilli</taxon>
        <taxon>Bacillales</taxon>
        <taxon>Bacillaceae</taxon>
        <taxon>Halobacillus</taxon>
    </lineage>
</organism>
<keyword evidence="3" id="KW-1185">Reference proteome</keyword>
<feature type="transmembrane region" description="Helical" evidence="1">
    <location>
        <begin position="20"/>
        <end position="45"/>
    </location>
</feature>
<dbReference type="PANTHER" id="PTHR39419:SF1">
    <property type="entry name" value="SLL0814 PROTEIN"/>
    <property type="match status" value="1"/>
</dbReference>